<comment type="caution">
    <text evidence="4">The sequence shown here is derived from an EMBL/GenBank/DDBJ whole genome shotgun (WGS) entry which is preliminary data.</text>
</comment>
<feature type="transmembrane region" description="Helical" evidence="3">
    <location>
        <begin position="64"/>
        <end position="88"/>
    </location>
</feature>
<evidence type="ECO:0000313" key="4">
    <source>
        <dbReference type="EMBL" id="MBP2373698.1"/>
    </source>
</evidence>
<dbReference type="Pfam" id="PF03334">
    <property type="entry name" value="PhaG_MnhG_YufB"/>
    <property type="match status" value="1"/>
</dbReference>
<keyword evidence="3" id="KW-1133">Transmembrane helix</keyword>
<evidence type="ECO:0000313" key="5">
    <source>
        <dbReference type="Proteomes" id="UP000766570"/>
    </source>
</evidence>
<dbReference type="RefSeq" id="WP_209906848.1">
    <property type="nucleotide sequence ID" value="NZ_BAAAMI010000011.1"/>
</dbReference>
<name>A0ABS4WC36_9MICC</name>
<gene>
    <name evidence="4" type="ORF">JOF46_001610</name>
</gene>
<sequence>MLDTVIDIVAGTFMIVGCLMSLAAGIGMLRFPDLLSRLHAATKPQVLGLFLLLAALGLELRSWVVLPVLALAWLLQLLTAPVSAHMVGRAGYRTRHLKRETLIADELAAVVEAAEQREEAEHGQNGNRDRADFID</sequence>
<keyword evidence="3" id="KW-0812">Transmembrane</keyword>
<keyword evidence="3" id="KW-0472">Membrane</keyword>
<feature type="region of interest" description="Disordered" evidence="2">
    <location>
        <begin position="116"/>
        <end position="135"/>
    </location>
</feature>
<feature type="transmembrane region" description="Helical" evidence="3">
    <location>
        <begin position="41"/>
        <end position="58"/>
    </location>
</feature>
<dbReference type="NCBIfam" id="TIGR01300">
    <property type="entry name" value="CPA3_mnhG_phaG"/>
    <property type="match status" value="1"/>
</dbReference>
<protein>
    <submittedName>
        <fullName evidence="4">Multicomponent Na+:H+ antiporter subunit G</fullName>
    </submittedName>
</protein>
<reference evidence="4 5" key="1">
    <citation type="submission" date="2021-03" db="EMBL/GenBank/DDBJ databases">
        <title>Sequencing the genomes of 1000 actinobacteria strains.</title>
        <authorList>
            <person name="Klenk H.-P."/>
        </authorList>
    </citation>
    <scope>NUCLEOTIDE SEQUENCE [LARGE SCALE GENOMIC DNA]</scope>
    <source>
        <strain evidence="4 5">DSM 15454</strain>
    </source>
</reference>
<proteinExistence type="inferred from homology"/>
<feature type="transmembrane region" description="Helical" evidence="3">
    <location>
        <begin position="6"/>
        <end position="29"/>
    </location>
</feature>
<dbReference type="Proteomes" id="UP000766570">
    <property type="component" value="Unassembled WGS sequence"/>
</dbReference>
<dbReference type="EMBL" id="JAGIOE010000001">
    <property type="protein sequence ID" value="MBP2373698.1"/>
    <property type="molecule type" value="Genomic_DNA"/>
</dbReference>
<keyword evidence="5" id="KW-1185">Reference proteome</keyword>
<evidence type="ECO:0000256" key="3">
    <source>
        <dbReference type="SAM" id="Phobius"/>
    </source>
</evidence>
<evidence type="ECO:0000256" key="1">
    <source>
        <dbReference type="ARBA" id="ARBA00008404"/>
    </source>
</evidence>
<accession>A0ABS4WC36</accession>
<dbReference type="InterPro" id="IPR005133">
    <property type="entry name" value="PhaG_MnhG_YufB"/>
</dbReference>
<dbReference type="PANTHER" id="PTHR34703:SF1">
    <property type="entry name" value="ANTIPORTER SUBUNIT MNHG2-RELATED"/>
    <property type="match status" value="1"/>
</dbReference>
<dbReference type="PANTHER" id="PTHR34703">
    <property type="entry name" value="ANTIPORTER SUBUNIT MNHG2-RELATED"/>
    <property type="match status" value="1"/>
</dbReference>
<evidence type="ECO:0000256" key="2">
    <source>
        <dbReference type="SAM" id="MobiDB-lite"/>
    </source>
</evidence>
<organism evidence="4 5">
    <name type="scientific">Paeniglutamicibacter psychrophenolicus</name>
    <dbReference type="NCBI Taxonomy" id="257454"/>
    <lineage>
        <taxon>Bacteria</taxon>
        <taxon>Bacillati</taxon>
        <taxon>Actinomycetota</taxon>
        <taxon>Actinomycetes</taxon>
        <taxon>Micrococcales</taxon>
        <taxon>Micrococcaceae</taxon>
        <taxon>Paeniglutamicibacter</taxon>
    </lineage>
</organism>
<comment type="similarity">
    <text evidence="1">Belongs to the CPA3 antiporters (TC 2.A.63) subunit G family.</text>
</comment>
<dbReference type="NCBIfam" id="NF009314">
    <property type="entry name" value="PRK12674.1-2"/>
    <property type="match status" value="1"/>
</dbReference>